<accession>A0A7Z7LVE4</accession>
<organism evidence="1 2">
    <name type="scientific">Elizabethkingia anophelis</name>
    <dbReference type="NCBI Taxonomy" id="1117645"/>
    <lineage>
        <taxon>Bacteria</taxon>
        <taxon>Pseudomonadati</taxon>
        <taxon>Bacteroidota</taxon>
        <taxon>Flavobacteriia</taxon>
        <taxon>Flavobacteriales</taxon>
        <taxon>Weeksellaceae</taxon>
        <taxon>Elizabethkingia</taxon>
    </lineage>
</organism>
<dbReference type="Proteomes" id="UP000254876">
    <property type="component" value="Unassembled WGS sequence"/>
</dbReference>
<evidence type="ECO:0000313" key="1">
    <source>
        <dbReference type="EMBL" id="STD01989.1"/>
    </source>
</evidence>
<dbReference type="Pfam" id="PF12741">
    <property type="entry name" value="SusD-like"/>
    <property type="match status" value="1"/>
</dbReference>
<dbReference type="Gene3D" id="1.25.40.390">
    <property type="match status" value="1"/>
</dbReference>
<comment type="caution">
    <text evidence="1">The sequence shown here is derived from an EMBL/GenBank/DDBJ whole genome shotgun (WGS) entry which is preliminary data.</text>
</comment>
<evidence type="ECO:0000313" key="2">
    <source>
        <dbReference type="Proteomes" id="UP000254876"/>
    </source>
</evidence>
<dbReference type="InterPro" id="IPR024302">
    <property type="entry name" value="SusD-like"/>
</dbReference>
<reference evidence="1 2" key="1">
    <citation type="submission" date="2018-06" db="EMBL/GenBank/DDBJ databases">
        <authorList>
            <consortium name="Pathogen Informatics"/>
            <person name="Doyle S."/>
        </authorList>
    </citation>
    <scope>NUCLEOTIDE SEQUENCE [LARGE SCALE GENOMIC DNA]</scope>
    <source>
        <strain evidence="1 2">NCTC10588</strain>
    </source>
</reference>
<keyword evidence="1" id="KW-0449">Lipoprotein</keyword>
<name>A0A7Z7LVE4_9FLAO</name>
<dbReference type="InterPro" id="IPR011990">
    <property type="entry name" value="TPR-like_helical_dom_sf"/>
</dbReference>
<protein>
    <submittedName>
        <fullName evidence="1">Susd and RagB outer membrane lipoprotein</fullName>
    </submittedName>
</protein>
<dbReference type="EMBL" id="UFYD01000001">
    <property type="protein sequence ID" value="STD01989.1"/>
    <property type="molecule type" value="Genomic_DNA"/>
</dbReference>
<dbReference type="SUPFAM" id="SSF48452">
    <property type="entry name" value="TPR-like"/>
    <property type="match status" value="1"/>
</dbReference>
<sequence>MLLCPISLLCYVLIIALFLYKIIDIAYLMKSIYSTRYFSVLGLSGKVSVYLADSKVAFNNSLERIMEQKWITMFQSAYESWVDWRRTGFPLFTKIPTFNMTGNTIPRRLSYPQIEINVNTSSLQNGPGIPVPFESLKSKVWWDQ</sequence>
<dbReference type="AlphaFoldDB" id="A0A7Z7LVE4"/>
<gene>
    <name evidence="1" type="ORF">NCTC10588_01732</name>
</gene>
<proteinExistence type="predicted"/>